<organism evidence="6 7">
    <name type="scientific">Pyronema omphalodes (strain CBS 100304)</name>
    <name type="common">Pyronema confluens</name>
    <dbReference type="NCBI Taxonomy" id="1076935"/>
    <lineage>
        <taxon>Eukaryota</taxon>
        <taxon>Fungi</taxon>
        <taxon>Dikarya</taxon>
        <taxon>Ascomycota</taxon>
        <taxon>Pezizomycotina</taxon>
        <taxon>Pezizomycetes</taxon>
        <taxon>Pezizales</taxon>
        <taxon>Pyronemataceae</taxon>
        <taxon>Pyronema</taxon>
    </lineage>
</organism>
<dbReference type="PRINTS" id="PR00326">
    <property type="entry name" value="GTP1OBG"/>
</dbReference>
<protein>
    <submittedName>
        <fullName evidence="6">Similar to GTPase MTG2, mitochondrial acc. no. P38860</fullName>
    </submittedName>
</protein>
<dbReference type="OrthoDB" id="347018at2759"/>
<gene>
    <name evidence="6" type="ORF">PCON_01465</name>
</gene>
<dbReference type="InterPro" id="IPR006169">
    <property type="entry name" value="GTP1_OBG_dom"/>
</dbReference>
<reference evidence="6 7" key="1">
    <citation type="journal article" date="2013" name="PLoS Genet.">
        <title>The genome and development-dependent transcriptomes of Pyronema confluens: a window into fungal evolution.</title>
        <authorList>
            <person name="Traeger S."/>
            <person name="Altegoer F."/>
            <person name="Freitag M."/>
            <person name="Gabaldon T."/>
            <person name="Kempken F."/>
            <person name="Kumar A."/>
            <person name="Marcet-Houben M."/>
            <person name="Poggeler S."/>
            <person name="Stajich J.E."/>
            <person name="Nowrousian M."/>
        </authorList>
    </citation>
    <scope>NUCLEOTIDE SEQUENCE [LARGE SCALE GENOMIC DNA]</scope>
    <source>
        <strain evidence="7">CBS 100304</strain>
        <tissue evidence="6">Vegetative mycelium</tissue>
    </source>
</reference>
<evidence type="ECO:0000259" key="5">
    <source>
        <dbReference type="PROSITE" id="PS51883"/>
    </source>
</evidence>
<dbReference type="Gene3D" id="2.70.210.12">
    <property type="entry name" value="GTP1/OBG domain"/>
    <property type="match status" value="1"/>
</dbReference>
<dbReference type="AlphaFoldDB" id="U4LN67"/>
<dbReference type="STRING" id="1076935.U4LN67"/>
<dbReference type="GO" id="GO:0005525">
    <property type="term" value="F:GTP binding"/>
    <property type="evidence" value="ECO:0007669"/>
    <property type="project" value="UniProtKB-KW"/>
</dbReference>
<dbReference type="GO" id="GO:0003924">
    <property type="term" value="F:GTPase activity"/>
    <property type="evidence" value="ECO:0007669"/>
    <property type="project" value="InterPro"/>
</dbReference>
<dbReference type="Gene3D" id="3.40.50.300">
    <property type="entry name" value="P-loop containing nucleotide triphosphate hydrolases"/>
    <property type="match status" value="2"/>
</dbReference>
<keyword evidence="7" id="KW-1185">Reference proteome</keyword>
<sequence>MGGALHTRSILRGTLTPFLYPRLLTHNAPPVAFLIRRRDLSSTCARRNSDYDEAALSSTTNPDHPHHEYVAAPFIDVRPISIAAGAGGHGCISFHREKFVPNGPPNGGSGGWGGSIYIQAVYGETSLHKIGRQGVIKAGDGRSGQGSNIAGRKGDDVVIRVPVGTVVREISRFDPNDLEEGEDEHGGNDKWTHYPQTVEANLKDDRFQDAKYPAHHHKAATQLLKHTHPTRIYLDLEKPTPQPILLVPGAPGGLGNPHFVTPTLRSPKFATKGNKGAKMRLQLELKVLADVGLVGLPNAGKSSFLRAVSGRKARVGEWAFTTLTPNIGTIVLQEKDLNAPLPAVGPDGVQMHPRFTIADIPGLVADAHLNKGLGLGFLRHIERARVMAFVIDLSRPDPVADLEALWKEVIAYENGEDNLEGEGMMAEMGSGSAEELEWDAKLSEELAEERRLELEEEELEREIEREIAELEAKELDIEGIEDPGRELMGESEGKPEEMEEFVQVEEAKVVEPKVKEEELVTFTGVAQFNKPEEDLTVAGELTIKREKMSTKPWFVIANKADLEGTEDKYWALKKHLQEKSAERPDGKEIGLIPISALREEGVDRAVDWMKGMLGF</sequence>
<name>U4LN67_PYROM</name>
<dbReference type="PROSITE" id="PS51710">
    <property type="entry name" value="G_OBG"/>
    <property type="match status" value="1"/>
</dbReference>
<dbReference type="InterPro" id="IPR027417">
    <property type="entry name" value="P-loop_NTPase"/>
</dbReference>
<feature type="domain" description="OBG-type G" evidence="4">
    <location>
        <begin position="289"/>
        <end position="614"/>
    </location>
</feature>
<dbReference type="eggNOG" id="KOG1489">
    <property type="taxonomic scope" value="Eukaryota"/>
</dbReference>
<evidence type="ECO:0000313" key="7">
    <source>
        <dbReference type="Proteomes" id="UP000018144"/>
    </source>
</evidence>
<dbReference type="InterPro" id="IPR031167">
    <property type="entry name" value="G_OBG"/>
</dbReference>
<dbReference type="Pfam" id="PF01018">
    <property type="entry name" value="GTP1_OBG"/>
    <property type="match status" value="2"/>
</dbReference>
<evidence type="ECO:0000256" key="3">
    <source>
        <dbReference type="SAM" id="Coils"/>
    </source>
</evidence>
<dbReference type="Proteomes" id="UP000018144">
    <property type="component" value="Unassembled WGS sequence"/>
</dbReference>
<keyword evidence="2" id="KW-0342">GTP-binding</keyword>
<feature type="domain" description="Obg" evidence="5">
    <location>
        <begin position="72"/>
        <end position="288"/>
    </location>
</feature>
<accession>U4LN67</accession>
<dbReference type="InterPro" id="IPR045086">
    <property type="entry name" value="OBG_GTPase"/>
</dbReference>
<evidence type="ECO:0000256" key="2">
    <source>
        <dbReference type="ARBA" id="ARBA00023134"/>
    </source>
</evidence>
<dbReference type="EMBL" id="HF936139">
    <property type="protein sequence ID" value="CCX33594.1"/>
    <property type="molecule type" value="Genomic_DNA"/>
</dbReference>
<dbReference type="GO" id="GO:0042254">
    <property type="term" value="P:ribosome biogenesis"/>
    <property type="evidence" value="ECO:0007669"/>
    <property type="project" value="UniProtKB-UniRule"/>
</dbReference>
<feature type="coiled-coil region" evidence="3">
    <location>
        <begin position="440"/>
        <end position="476"/>
    </location>
</feature>
<proteinExistence type="predicted"/>
<dbReference type="PROSITE" id="PS51883">
    <property type="entry name" value="OBG"/>
    <property type="match status" value="1"/>
</dbReference>
<dbReference type="GO" id="GO:0005739">
    <property type="term" value="C:mitochondrion"/>
    <property type="evidence" value="ECO:0007669"/>
    <property type="project" value="TreeGrafter"/>
</dbReference>
<dbReference type="SUPFAM" id="SSF82051">
    <property type="entry name" value="Obg GTP-binding protein N-terminal domain"/>
    <property type="match status" value="1"/>
</dbReference>
<dbReference type="SUPFAM" id="SSF52540">
    <property type="entry name" value="P-loop containing nucleoside triphosphate hydrolases"/>
    <property type="match status" value="1"/>
</dbReference>
<dbReference type="Pfam" id="PF01926">
    <property type="entry name" value="MMR_HSR1"/>
    <property type="match status" value="1"/>
</dbReference>
<keyword evidence="1" id="KW-0547">Nucleotide-binding</keyword>
<keyword evidence="3" id="KW-0175">Coiled coil</keyword>
<evidence type="ECO:0000256" key="1">
    <source>
        <dbReference type="ARBA" id="ARBA00022741"/>
    </source>
</evidence>
<evidence type="ECO:0000259" key="4">
    <source>
        <dbReference type="PROSITE" id="PS51710"/>
    </source>
</evidence>
<dbReference type="PANTHER" id="PTHR11702">
    <property type="entry name" value="DEVELOPMENTALLY REGULATED GTP-BINDING PROTEIN-RELATED"/>
    <property type="match status" value="1"/>
</dbReference>
<dbReference type="InterPro" id="IPR036726">
    <property type="entry name" value="GTP1_OBG_dom_sf"/>
</dbReference>
<dbReference type="OMA" id="VGEWAFT"/>
<evidence type="ECO:0000313" key="6">
    <source>
        <dbReference type="EMBL" id="CCX33594.1"/>
    </source>
</evidence>
<dbReference type="InterPro" id="IPR006073">
    <property type="entry name" value="GTP-bd"/>
</dbReference>
<dbReference type="PANTHER" id="PTHR11702:SF31">
    <property type="entry name" value="MITOCHONDRIAL RIBOSOME-ASSOCIATED GTPASE 2"/>
    <property type="match status" value="1"/>
</dbReference>